<proteinExistence type="predicted"/>
<dbReference type="EMBL" id="SRLO01000820">
    <property type="protein sequence ID" value="TNN45850.1"/>
    <property type="molecule type" value="Genomic_DNA"/>
</dbReference>
<accession>A0A4Z2FY90</accession>
<keyword evidence="3" id="KW-1185">Reference proteome</keyword>
<dbReference type="AlphaFoldDB" id="A0A4Z2FY90"/>
<protein>
    <submittedName>
        <fullName evidence="2">Uncharacterized protein</fullName>
    </submittedName>
</protein>
<evidence type="ECO:0000313" key="2">
    <source>
        <dbReference type="EMBL" id="TNN45850.1"/>
    </source>
</evidence>
<sequence>MSEKAAPSASTLRPPRYLYKETRFVFFAEFCRRGNWVPECSGGSFCSGASEEEDRKERVRGEKKKKKKKKKKEKETERKKRNRGWEK</sequence>
<dbReference type="Proteomes" id="UP000314294">
    <property type="component" value="Unassembled WGS sequence"/>
</dbReference>
<evidence type="ECO:0000313" key="3">
    <source>
        <dbReference type="Proteomes" id="UP000314294"/>
    </source>
</evidence>
<feature type="region of interest" description="Disordered" evidence="1">
    <location>
        <begin position="40"/>
        <end position="87"/>
    </location>
</feature>
<gene>
    <name evidence="2" type="ORF">EYF80_043938</name>
</gene>
<organism evidence="2 3">
    <name type="scientific">Liparis tanakae</name>
    <name type="common">Tanaka's snailfish</name>
    <dbReference type="NCBI Taxonomy" id="230148"/>
    <lineage>
        <taxon>Eukaryota</taxon>
        <taxon>Metazoa</taxon>
        <taxon>Chordata</taxon>
        <taxon>Craniata</taxon>
        <taxon>Vertebrata</taxon>
        <taxon>Euteleostomi</taxon>
        <taxon>Actinopterygii</taxon>
        <taxon>Neopterygii</taxon>
        <taxon>Teleostei</taxon>
        <taxon>Neoteleostei</taxon>
        <taxon>Acanthomorphata</taxon>
        <taxon>Eupercaria</taxon>
        <taxon>Perciformes</taxon>
        <taxon>Cottioidei</taxon>
        <taxon>Cottales</taxon>
        <taxon>Liparidae</taxon>
        <taxon>Liparis</taxon>
    </lineage>
</organism>
<comment type="caution">
    <text evidence="2">The sequence shown here is derived from an EMBL/GenBank/DDBJ whole genome shotgun (WGS) entry which is preliminary data.</text>
</comment>
<reference evidence="2 3" key="1">
    <citation type="submission" date="2019-03" db="EMBL/GenBank/DDBJ databases">
        <title>First draft genome of Liparis tanakae, snailfish: a comprehensive survey of snailfish specific genes.</title>
        <authorList>
            <person name="Kim W."/>
            <person name="Song I."/>
            <person name="Jeong J.-H."/>
            <person name="Kim D."/>
            <person name="Kim S."/>
            <person name="Ryu S."/>
            <person name="Song J.Y."/>
            <person name="Lee S.K."/>
        </authorList>
    </citation>
    <scope>NUCLEOTIDE SEQUENCE [LARGE SCALE GENOMIC DNA]</scope>
    <source>
        <tissue evidence="2">Muscle</tissue>
    </source>
</reference>
<feature type="compositionally biased region" description="Basic residues" evidence="1">
    <location>
        <begin position="61"/>
        <end position="72"/>
    </location>
</feature>
<name>A0A4Z2FY90_9TELE</name>
<feature type="compositionally biased region" description="Basic and acidic residues" evidence="1">
    <location>
        <begin position="73"/>
        <end position="87"/>
    </location>
</feature>
<evidence type="ECO:0000256" key="1">
    <source>
        <dbReference type="SAM" id="MobiDB-lite"/>
    </source>
</evidence>